<feature type="signal peptide" evidence="1">
    <location>
        <begin position="1"/>
        <end position="19"/>
    </location>
</feature>
<organism evidence="2 3">
    <name type="scientific">Spirosoma linguale (strain ATCC 33905 / DSM 74 / LMG 10896 / Claus 1)</name>
    <dbReference type="NCBI Taxonomy" id="504472"/>
    <lineage>
        <taxon>Bacteria</taxon>
        <taxon>Pseudomonadati</taxon>
        <taxon>Bacteroidota</taxon>
        <taxon>Cytophagia</taxon>
        <taxon>Cytophagales</taxon>
        <taxon>Cytophagaceae</taxon>
        <taxon>Spirosoma</taxon>
    </lineage>
</organism>
<dbReference type="STRING" id="504472.Slin_6466"/>
<protein>
    <submittedName>
        <fullName evidence="2">Uncharacterized protein</fullName>
    </submittedName>
</protein>
<gene>
    <name evidence="2" type="ordered locus">Slin_6466</name>
</gene>
<dbReference type="Proteomes" id="UP000002028">
    <property type="component" value="Chromosome"/>
</dbReference>
<dbReference type="KEGG" id="sli:Slin_6466"/>
<dbReference type="AlphaFoldDB" id="D2QUE1"/>
<evidence type="ECO:0000256" key="1">
    <source>
        <dbReference type="SAM" id="SignalP"/>
    </source>
</evidence>
<name>D2QUE1_SPILD</name>
<proteinExistence type="predicted"/>
<accession>D2QUE1</accession>
<dbReference type="RefSeq" id="WP_012930907.1">
    <property type="nucleotide sequence ID" value="NC_013730.1"/>
</dbReference>
<sequence length="346" mass="39383">MKAVFFLVTICLLTGLAQAAPDNRPTAPGLKAYPPELINWLKAWEQQVNRLSYRVDSTERHIREQTLLAAFQHTDTLSIPDLRQPLAVYRHTLPRVTVSTWITGLANSFWEDAFLFRVHPVGDGRQLRTLGRSRQKVQLQLPVQVNLSGILHDSQQPHHLRDEWYMVLEATNQKGIYQDFQIRSIQRIDKPVEVPNLTIGRLVDYEQQLEQNLIRILADPTRQGEALLKLQQLIPSDSVRVLTSQKSDALLLGDLLTLKLPVTTVARCRVVSFDISYCDNFFQQPDQSFVGQLTVLEGVSPAMSDATLFRHRRNDIIPVTASQVDWGEPVVTLSNVVISWENQQLP</sequence>
<reference evidence="2 3" key="1">
    <citation type="journal article" date="2010" name="Stand. Genomic Sci.">
        <title>Complete genome sequence of Spirosoma linguale type strain (1).</title>
        <authorList>
            <person name="Lail K."/>
            <person name="Sikorski J."/>
            <person name="Saunders E."/>
            <person name="Lapidus A."/>
            <person name="Glavina Del Rio T."/>
            <person name="Copeland A."/>
            <person name="Tice H."/>
            <person name="Cheng J.-F."/>
            <person name="Lucas S."/>
            <person name="Nolan M."/>
            <person name="Bruce D."/>
            <person name="Goodwin L."/>
            <person name="Pitluck S."/>
            <person name="Ivanova N."/>
            <person name="Mavromatis K."/>
            <person name="Ovchinnikova G."/>
            <person name="Pati A."/>
            <person name="Chen A."/>
            <person name="Palaniappan K."/>
            <person name="Land M."/>
            <person name="Hauser L."/>
            <person name="Chang Y.-J."/>
            <person name="Jeffries C.D."/>
            <person name="Chain P."/>
            <person name="Brettin T."/>
            <person name="Detter J.C."/>
            <person name="Schuetze A."/>
            <person name="Rohde M."/>
            <person name="Tindall B.J."/>
            <person name="Goeker M."/>
            <person name="Bristow J."/>
            <person name="Eisen J.A."/>
            <person name="Markowitz V."/>
            <person name="Hugenholtz P."/>
            <person name="Kyrpides N.C."/>
            <person name="Klenk H.-P."/>
            <person name="Chen F."/>
        </authorList>
    </citation>
    <scope>NUCLEOTIDE SEQUENCE [LARGE SCALE GENOMIC DNA]</scope>
    <source>
        <strain evidence="3">ATCC 33905 / DSM 74 / LMG 10896 / Claus 1</strain>
    </source>
</reference>
<feature type="chain" id="PRO_5003035744" evidence="1">
    <location>
        <begin position="20"/>
        <end position="346"/>
    </location>
</feature>
<evidence type="ECO:0000313" key="2">
    <source>
        <dbReference type="EMBL" id="ADB42423.1"/>
    </source>
</evidence>
<dbReference type="HOGENOM" id="CLU_801438_0_0_10"/>
<evidence type="ECO:0000313" key="3">
    <source>
        <dbReference type="Proteomes" id="UP000002028"/>
    </source>
</evidence>
<keyword evidence="3" id="KW-1185">Reference proteome</keyword>
<dbReference type="EMBL" id="CP001769">
    <property type="protein sequence ID" value="ADB42423.1"/>
    <property type="molecule type" value="Genomic_DNA"/>
</dbReference>
<keyword evidence="1" id="KW-0732">Signal</keyword>